<protein>
    <submittedName>
        <fullName evidence="5">HSP70-domain-containing protein</fullName>
    </submittedName>
</protein>
<dbReference type="OrthoDB" id="29851at2759"/>
<accession>A0A1Y1XXE0</accession>
<evidence type="ECO:0000256" key="2">
    <source>
        <dbReference type="ARBA" id="ARBA00022741"/>
    </source>
</evidence>
<dbReference type="Proteomes" id="UP000193498">
    <property type="component" value="Unassembled WGS sequence"/>
</dbReference>
<name>A0A1Y1XXE0_9FUNG</name>
<dbReference type="GO" id="GO:0140662">
    <property type="term" value="F:ATP-dependent protein folding chaperone"/>
    <property type="evidence" value="ECO:0007669"/>
    <property type="project" value="InterPro"/>
</dbReference>
<keyword evidence="2 4" id="KW-0547">Nucleotide-binding</keyword>
<dbReference type="InterPro" id="IPR043129">
    <property type="entry name" value="ATPase_NBD"/>
</dbReference>
<evidence type="ECO:0000313" key="5">
    <source>
        <dbReference type="EMBL" id="ORX90136.1"/>
    </source>
</evidence>
<dbReference type="STRING" id="1314790.A0A1Y1XXE0"/>
<dbReference type="SUPFAM" id="SSF53067">
    <property type="entry name" value="Actin-like ATPase domain"/>
    <property type="match status" value="2"/>
</dbReference>
<comment type="similarity">
    <text evidence="1 4">Belongs to the heat shock protein 70 family.</text>
</comment>
<comment type="caution">
    <text evidence="5">The sequence shown here is derived from an EMBL/GenBank/DDBJ whole genome shotgun (WGS) entry which is preliminary data.</text>
</comment>
<dbReference type="AlphaFoldDB" id="A0A1Y1XXE0"/>
<evidence type="ECO:0000256" key="1">
    <source>
        <dbReference type="ARBA" id="ARBA00007381"/>
    </source>
</evidence>
<dbReference type="Gene3D" id="3.90.640.10">
    <property type="entry name" value="Actin, Chain A, domain 4"/>
    <property type="match status" value="1"/>
</dbReference>
<dbReference type="EMBL" id="MCFE01000398">
    <property type="protein sequence ID" value="ORX90136.1"/>
    <property type="molecule type" value="Genomic_DNA"/>
</dbReference>
<dbReference type="InParanoid" id="A0A1Y1XXE0"/>
<dbReference type="PANTHER" id="PTHR19375">
    <property type="entry name" value="HEAT SHOCK PROTEIN 70KDA"/>
    <property type="match status" value="1"/>
</dbReference>
<organism evidence="5 6">
    <name type="scientific">Basidiobolus meristosporus CBS 931.73</name>
    <dbReference type="NCBI Taxonomy" id="1314790"/>
    <lineage>
        <taxon>Eukaryota</taxon>
        <taxon>Fungi</taxon>
        <taxon>Fungi incertae sedis</taxon>
        <taxon>Zoopagomycota</taxon>
        <taxon>Entomophthoromycotina</taxon>
        <taxon>Basidiobolomycetes</taxon>
        <taxon>Basidiobolales</taxon>
        <taxon>Basidiobolaceae</taxon>
        <taxon>Basidiobolus</taxon>
    </lineage>
</organism>
<dbReference type="SUPFAM" id="SSF100920">
    <property type="entry name" value="Heat shock protein 70kD (HSP70), peptide-binding domain"/>
    <property type="match status" value="1"/>
</dbReference>
<dbReference type="GO" id="GO:0005524">
    <property type="term" value="F:ATP binding"/>
    <property type="evidence" value="ECO:0007669"/>
    <property type="project" value="UniProtKB-KW"/>
</dbReference>
<dbReference type="Gene3D" id="2.60.34.10">
    <property type="entry name" value="Substrate Binding Domain Of DNAk, Chain A, domain 1"/>
    <property type="match status" value="1"/>
</dbReference>
<dbReference type="InterPro" id="IPR029047">
    <property type="entry name" value="HSP70_peptide-bd_sf"/>
</dbReference>
<dbReference type="Gene3D" id="3.30.30.30">
    <property type="match status" value="1"/>
</dbReference>
<keyword evidence="6" id="KW-1185">Reference proteome</keyword>
<reference evidence="5 6" key="1">
    <citation type="submission" date="2016-07" db="EMBL/GenBank/DDBJ databases">
        <title>Pervasive Adenine N6-methylation of Active Genes in Fungi.</title>
        <authorList>
            <consortium name="DOE Joint Genome Institute"/>
            <person name="Mondo S.J."/>
            <person name="Dannebaum R.O."/>
            <person name="Kuo R.C."/>
            <person name="Labutti K."/>
            <person name="Haridas S."/>
            <person name="Kuo A."/>
            <person name="Salamov A."/>
            <person name="Ahrendt S.R."/>
            <person name="Lipzen A."/>
            <person name="Sullivan W."/>
            <person name="Andreopoulos W.B."/>
            <person name="Clum A."/>
            <person name="Lindquist E."/>
            <person name="Daum C."/>
            <person name="Ramamoorthy G.K."/>
            <person name="Gryganskyi A."/>
            <person name="Culley D."/>
            <person name="Magnuson J.K."/>
            <person name="James T.Y."/>
            <person name="O'Malley M.A."/>
            <person name="Stajich J.E."/>
            <person name="Spatafora J.W."/>
            <person name="Visel A."/>
            <person name="Grigoriev I.V."/>
        </authorList>
    </citation>
    <scope>NUCLEOTIDE SEQUENCE [LARGE SCALE GENOMIC DNA]</scope>
    <source>
        <strain evidence="5 6">CBS 931.73</strain>
    </source>
</reference>
<proteinExistence type="inferred from homology"/>
<evidence type="ECO:0000313" key="6">
    <source>
        <dbReference type="Proteomes" id="UP000193498"/>
    </source>
</evidence>
<dbReference type="PRINTS" id="PR00301">
    <property type="entry name" value="HEATSHOCK70"/>
</dbReference>
<sequence length="517" mass="56231">MSDAPTVIGINFGTYYSCISILNKEGRAEVIANEDGDRMIPSIVAFSGDEEFCGTPAKHQELRNAQNTVSEFRNALGQDLAEVQKIYAQTASKITEKDGVAAFEVNYKDAEAKFTAKEITSKFFVTLKQTAENYLGKTVDGVVMAVPSYFTEKQNEELKQAVEAAGLHILQLIHEPTAAALAYNLGQNASRKDADDKTVLVADLGGHNLDLTLLAARGGVYTVLGSGQDHELGGKNFDEALVNHFAAEFKRKNNIDISSNKRALNKLRAACEITKRTLSSAASAPCSVESLAEGLDFHSNINRMRFEMLCNKLFSQFLNAVEKVLEDNKLQASQIDEVLLVGGSTRIPKLQLKLRDVFPESTVVRTDVEADEAIAIGCALQALLISSLGDDESHYKSYLAPEVTNALHTTKAIGLVHEKEFYPIVSAATPLPLHRNVELPTSVDDQTEVYVALYEKESSQEAEPVLLAELVLSELPAAKAGETKVELLIQVDEAGKVQATLREKKSGKIAQAEIAAN</sequence>
<evidence type="ECO:0000256" key="4">
    <source>
        <dbReference type="RuleBase" id="RU003322"/>
    </source>
</evidence>
<dbReference type="InterPro" id="IPR013126">
    <property type="entry name" value="Hsp_70_fam"/>
</dbReference>
<dbReference type="Pfam" id="PF00012">
    <property type="entry name" value="HSP70"/>
    <property type="match status" value="1"/>
</dbReference>
<dbReference type="Gene3D" id="3.30.420.40">
    <property type="match status" value="2"/>
</dbReference>
<dbReference type="CDD" id="cd10232">
    <property type="entry name" value="ASKHA_NBD_HSP70_ScSsz1p-like"/>
    <property type="match status" value="1"/>
</dbReference>
<dbReference type="FunFam" id="3.90.640.10:FF:000010">
    <property type="entry name" value="heat shock 70 kDa protein 14"/>
    <property type="match status" value="1"/>
</dbReference>
<gene>
    <name evidence="5" type="ORF">K493DRAFT_288460</name>
</gene>
<evidence type="ECO:0000256" key="3">
    <source>
        <dbReference type="ARBA" id="ARBA00022840"/>
    </source>
</evidence>
<keyword evidence="3 4" id="KW-0067">ATP-binding</keyword>